<evidence type="ECO:0000313" key="4">
    <source>
        <dbReference type="Proteomes" id="UP000037751"/>
    </source>
</evidence>
<dbReference type="PROSITE" id="PS50086">
    <property type="entry name" value="TBC_RABGAP"/>
    <property type="match status" value="1"/>
</dbReference>
<dbReference type="GO" id="GO:0031267">
    <property type="term" value="F:small GTPase binding"/>
    <property type="evidence" value="ECO:0007669"/>
    <property type="project" value="TreeGrafter"/>
</dbReference>
<dbReference type="EMBL" id="LGAV01000008">
    <property type="protein sequence ID" value="KOS12989.1"/>
    <property type="molecule type" value="Genomic_DNA"/>
</dbReference>
<feature type="domain" description="Rab-GAP TBC" evidence="2">
    <location>
        <begin position="118"/>
        <end position="303"/>
    </location>
</feature>
<dbReference type="PANTHER" id="PTHR47219">
    <property type="entry name" value="RAB GTPASE-ACTIVATING PROTEIN 1-LIKE"/>
    <property type="match status" value="1"/>
</dbReference>
<evidence type="ECO:0000259" key="2">
    <source>
        <dbReference type="PROSITE" id="PS50086"/>
    </source>
</evidence>
<evidence type="ECO:0000313" key="3">
    <source>
        <dbReference type="EMBL" id="KOS12989.1"/>
    </source>
</evidence>
<reference evidence="3 4" key="1">
    <citation type="submission" date="2015-07" db="EMBL/GenBank/DDBJ databases">
        <title>Draft Genome Sequence of Malassezia furfur CBS1878 and Malassezia pachydermatis CBS1879.</title>
        <authorList>
            <person name="Triana S."/>
            <person name="Ohm R."/>
            <person name="Gonzalez A."/>
            <person name="DeCock H."/>
            <person name="Restrepo S."/>
            <person name="Celis A."/>
        </authorList>
    </citation>
    <scope>NUCLEOTIDE SEQUENCE [LARGE SCALE GENOMIC DNA]</scope>
    <source>
        <strain evidence="3 4">CBS 1879</strain>
    </source>
</reference>
<dbReference type="PANTHER" id="PTHR47219:SF9">
    <property type="entry name" value="GTPASE ACTIVATING PROTEIN AND CENTROSOME-ASSOCIATED, ISOFORM B"/>
    <property type="match status" value="1"/>
</dbReference>
<dbReference type="InterPro" id="IPR035969">
    <property type="entry name" value="Rab-GAP_TBC_sf"/>
</dbReference>
<gene>
    <name evidence="3" type="ORF">Malapachy_0449</name>
</gene>
<proteinExistence type="predicted"/>
<feature type="region of interest" description="Disordered" evidence="1">
    <location>
        <begin position="73"/>
        <end position="100"/>
    </location>
</feature>
<dbReference type="Gene3D" id="1.10.10.750">
    <property type="entry name" value="Ypt/Rab-GAP domain of gyp1p, domain 1"/>
    <property type="match status" value="1"/>
</dbReference>
<dbReference type="Gene3D" id="1.10.472.80">
    <property type="entry name" value="Ypt/Rab-GAP domain of gyp1p, domain 3"/>
    <property type="match status" value="1"/>
</dbReference>
<dbReference type="InterPro" id="IPR000195">
    <property type="entry name" value="Rab-GAP-TBC_dom"/>
</dbReference>
<dbReference type="Gene3D" id="1.10.8.270">
    <property type="entry name" value="putative rabgap domain of human tbc1 domain family member 14 like domains"/>
    <property type="match status" value="1"/>
</dbReference>
<dbReference type="AlphaFoldDB" id="A0A0M9VN54"/>
<organism evidence="3 4">
    <name type="scientific">Malassezia pachydermatis</name>
    <dbReference type="NCBI Taxonomy" id="77020"/>
    <lineage>
        <taxon>Eukaryota</taxon>
        <taxon>Fungi</taxon>
        <taxon>Dikarya</taxon>
        <taxon>Basidiomycota</taxon>
        <taxon>Ustilaginomycotina</taxon>
        <taxon>Malasseziomycetes</taxon>
        <taxon>Malasseziales</taxon>
        <taxon>Malasseziaceae</taxon>
        <taxon>Malassezia</taxon>
    </lineage>
</organism>
<dbReference type="Proteomes" id="UP000037751">
    <property type="component" value="Unassembled WGS sequence"/>
</dbReference>
<dbReference type="SMART" id="SM00164">
    <property type="entry name" value="TBC"/>
    <property type="match status" value="1"/>
</dbReference>
<dbReference type="GO" id="GO:0005096">
    <property type="term" value="F:GTPase activator activity"/>
    <property type="evidence" value="ECO:0007669"/>
    <property type="project" value="TreeGrafter"/>
</dbReference>
<dbReference type="RefSeq" id="XP_017990621.1">
    <property type="nucleotide sequence ID" value="XM_018134968.1"/>
</dbReference>
<comment type="caution">
    <text evidence="3">The sequence shown here is derived from an EMBL/GenBank/DDBJ whole genome shotgun (WGS) entry which is preliminary data.</text>
</comment>
<evidence type="ECO:0000256" key="1">
    <source>
        <dbReference type="SAM" id="MobiDB-lite"/>
    </source>
</evidence>
<feature type="compositionally biased region" description="Acidic residues" evidence="1">
    <location>
        <begin position="73"/>
        <end position="83"/>
    </location>
</feature>
<dbReference type="Pfam" id="PF00566">
    <property type="entry name" value="RabGAP-TBC"/>
    <property type="match status" value="1"/>
</dbReference>
<protein>
    <submittedName>
        <fullName evidence="3">Gtpase activating protein</fullName>
    </submittedName>
</protein>
<dbReference type="STRING" id="77020.A0A0M9VN54"/>
<sequence>MAKQGNSLVLPASLYVKRGWHLRPHARSPVLSSKKKTAARSVPQVLKKDHRLLPLDETRELRRTHKWIAMMENEDEDEDEENGEQAQFGQQPEDTKSVKHQLREDLDVSRLHRRVYKGIPDEMRGQVWFALSRDEETRPYLSLAELMELDSEHDVQIDLDVPRTMRYHERFYTRYGEGQCTLFTVLHSMSLICKECGYCQGMGPTAAMLLLHMPTADALEMMVRLHDVYGFHDVYRHGFPGLRAEFYVLQALLKHCCPRAAKELERHGLAPSAYATGWLMTLFHNVLPYHTQLRVWDAFFLHGFDVLLIVATALIRSLDAQLSRSTSSFDLHEVLSASMVPESDDALLMWVHRAIQDPKIKSIIGDHRRTWSRMEQEGSHTTYFV</sequence>
<dbReference type="SUPFAM" id="SSF47923">
    <property type="entry name" value="Ypt/Rab-GAP domain of gyp1p"/>
    <property type="match status" value="2"/>
</dbReference>
<dbReference type="InterPro" id="IPR050302">
    <property type="entry name" value="Rab_GAP_TBC_domain"/>
</dbReference>
<dbReference type="GeneID" id="28726843"/>
<dbReference type="VEuPathDB" id="FungiDB:Malapachy_0449"/>
<keyword evidence="4" id="KW-1185">Reference proteome</keyword>
<name>A0A0M9VN54_9BASI</name>
<dbReference type="OrthoDB" id="294251at2759"/>
<accession>A0A0M9VN54</accession>